<dbReference type="AlphaFoldDB" id="A0A8J2L5H5"/>
<feature type="non-terminal residue" evidence="2">
    <location>
        <position position="129"/>
    </location>
</feature>
<feature type="non-terminal residue" evidence="2">
    <location>
        <position position="1"/>
    </location>
</feature>
<dbReference type="GO" id="GO:0005829">
    <property type="term" value="C:cytosol"/>
    <property type="evidence" value="ECO:0007669"/>
    <property type="project" value="TreeGrafter"/>
</dbReference>
<dbReference type="PANTHER" id="PTHR42881">
    <property type="entry name" value="PROLYL ENDOPEPTIDASE"/>
    <property type="match status" value="1"/>
</dbReference>
<organism evidence="2 3">
    <name type="scientific">Allacma fusca</name>
    <dbReference type="NCBI Taxonomy" id="39272"/>
    <lineage>
        <taxon>Eukaryota</taxon>
        <taxon>Metazoa</taxon>
        <taxon>Ecdysozoa</taxon>
        <taxon>Arthropoda</taxon>
        <taxon>Hexapoda</taxon>
        <taxon>Collembola</taxon>
        <taxon>Symphypleona</taxon>
        <taxon>Sminthuridae</taxon>
        <taxon>Allacma</taxon>
    </lineage>
</organism>
<proteinExistence type="predicted"/>
<evidence type="ECO:0000313" key="2">
    <source>
        <dbReference type="EMBL" id="CAG7825937.1"/>
    </source>
</evidence>
<gene>
    <name evidence="2" type="ORF">AFUS01_LOCUS36016</name>
</gene>
<sequence>GNMTDLLDILLHSKWPAMSWSGDGNGIFYMRYPATKPGEDSSIDLNGQIFYHRIGTPQEEDLLIIEFPQFPKRFITPKVSNCGDYLIVHGEDVNNASTIFIGDLRNGINETLKSKIVPIFTDPYEANYF</sequence>
<dbReference type="GO" id="GO:0070012">
    <property type="term" value="F:oligopeptidase activity"/>
    <property type="evidence" value="ECO:0007669"/>
    <property type="project" value="TreeGrafter"/>
</dbReference>
<dbReference type="Pfam" id="PF02897">
    <property type="entry name" value="Peptidase_S9_N"/>
    <property type="match status" value="1"/>
</dbReference>
<dbReference type="InterPro" id="IPR051167">
    <property type="entry name" value="Prolyl_oligopep/macrocyclase"/>
</dbReference>
<feature type="domain" description="Peptidase S9A N-terminal" evidence="1">
    <location>
        <begin position="6"/>
        <end position="124"/>
    </location>
</feature>
<dbReference type="PANTHER" id="PTHR42881:SF2">
    <property type="entry name" value="PROLYL ENDOPEPTIDASE"/>
    <property type="match status" value="1"/>
</dbReference>
<protein>
    <recommendedName>
        <fullName evidence="1">Peptidase S9A N-terminal domain-containing protein</fullName>
    </recommendedName>
</protein>
<dbReference type="EMBL" id="CAJVCH010537989">
    <property type="protein sequence ID" value="CAG7825937.1"/>
    <property type="molecule type" value="Genomic_DNA"/>
</dbReference>
<name>A0A8J2L5H5_9HEXA</name>
<dbReference type="OrthoDB" id="248387at2759"/>
<reference evidence="2" key="1">
    <citation type="submission" date="2021-06" db="EMBL/GenBank/DDBJ databases">
        <authorList>
            <person name="Hodson N. C."/>
            <person name="Mongue J. A."/>
            <person name="Jaron S. K."/>
        </authorList>
    </citation>
    <scope>NUCLEOTIDE SEQUENCE</scope>
</reference>
<keyword evidence="3" id="KW-1185">Reference proteome</keyword>
<evidence type="ECO:0000313" key="3">
    <source>
        <dbReference type="Proteomes" id="UP000708208"/>
    </source>
</evidence>
<dbReference type="Proteomes" id="UP000708208">
    <property type="component" value="Unassembled WGS sequence"/>
</dbReference>
<evidence type="ECO:0000259" key="1">
    <source>
        <dbReference type="Pfam" id="PF02897"/>
    </source>
</evidence>
<dbReference type="GO" id="GO:0004252">
    <property type="term" value="F:serine-type endopeptidase activity"/>
    <property type="evidence" value="ECO:0007669"/>
    <property type="project" value="InterPro"/>
</dbReference>
<comment type="caution">
    <text evidence="2">The sequence shown here is derived from an EMBL/GenBank/DDBJ whole genome shotgun (WGS) entry which is preliminary data.</text>
</comment>
<accession>A0A8J2L5H5</accession>
<dbReference type="InterPro" id="IPR023302">
    <property type="entry name" value="Pept_S9A_N"/>
</dbReference>